<feature type="compositionally biased region" description="Basic and acidic residues" evidence="1">
    <location>
        <begin position="1"/>
        <end position="10"/>
    </location>
</feature>
<dbReference type="EMBL" id="VSSQ01006503">
    <property type="protein sequence ID" value="MPM32922.1"/>
    <property type="molecule type" value="Genomic_DNA"/>
</dbReference>
<protein>
    <submittedName>
        <fullName evidence="2">Uncharacterized protein</fullName>
    </submittedName>
</protein>
<feature type="compositionally biased region" description="Basic and acidic residues" evidence="1">
    <location>
        <begin position="220"/>
        <end position="248"/>
    </location>
</feature>
<dbReference type="AlphaFoldDB" id="A0A644YWS7"/>
<sequence length="347" mass="38005">MRGEVPEKTADSFPPMVPERETFAAAVPPRLTSGKKAPESFRRSSSRDEAERLIFPFCFSSRVPSAVTGASRTRAEKDVSLRLERVPSACAARERTESPPAESSGPFRDRERDGEDAFPERENSPPTVPEAEEGDVPRSAAACLRASPEKAPRKFRDGEWAREDIFPENCTFPPQREAAASERESSPPENRPFSTAPRRGRILERGVSFPLTSNSTAGAERGDRADHRRSAVPEASRGFEEEARDSMKAQRMFFPSPSKAMAGVSPERPDRIPLPETVPPPGIDSETDDTFRTSAVPVKTAERLSAGAPRTVNFGAARVPERVIFPSKGYFRESFPVPVPASARPGA</sequence>
<feature type="compositionally biased region" description="Basic and acidic residues" evidence="1">
    <location>
        <begin position="147"/>
        <end position="165"/>
    </location>
</feature>
<proteinExistence type="predicted"/>
<evidence type="ECO:0000256" key="1">
    <source>
        <dbReference type="SAM" id="MobiDB-lite"/>
    </source>
</evidence>
<reference evidence="2" key="1">
    <citation type="submission" date="2019-08" db="EMBL/GenBank/DDBJ databases">
        <authorList>
            <person name="Kucharzyk K."/>
            <person name="Murdoch R.W."/>
            <person name="Higgins S."/>
            <person name="Loffler F."/>
        </authorList>
    </citation>
    <scope>NUCLEOTIDE SEQUENCE</scope>
</reference>
<feature type="compositionally biased region" description="Basic and acidic residues" evidence="1">
    <location>
        <begin position="107"/>
        <end position="123"/>
    </location>
</feature>
<comment type="caution">
    <text evidence="2">The sequence shown here is derived from an EMBL/GenBank/DDBJ whole genome shotgun (WGS) entry which is preliminary data.</text>
</comment>
<organism evidence="2">
    <name type="scientific">bioreactor metagenome</name>
    <dbReference type="NCBI Taxonomy" id="1076179"/>
    <lineage>
        <taxon>unclassified sequences</taxon>
        <taxon>metagenomes</taxon>
        <taxon>ecological metagenomes</taxon>
    </lineage>
</organism>
<feature type="region of interest" description="Disordered" evidence="1">
    <location>
        <begin position="1"/>
        <end position="48"/>
    </location>
</feature>
<accession>A0A644YWS7</accession>
<gene>
    <name evidence="2" type="ORF">SDC9_79489</name>
</gene>
<feature type="region of interest" description="Disordered" evidence="1">
    <location>
        <begin position="83"/>
        <end position="289"/>
    </location>
</feature>
<evidence type="ECO:0000313" key="2">
    <source>
        <dbReference type="EMBL" id="MPM32922.1"/>
    </source>
</evidence>
<name>A0A644YWS7_9ZZZZ</name>
<feature type="compositionally biased region" description="Basic and acidic residues" evidence="1">
    <location>
        <begin position="36"/>
        <end position="48"/>
    </location>
</feature>